<sequence>MTQQLPDFSLTGKVALVTGGGRGLGLSMAQGFAAAGAEVVLASRKKEACAAAAAEITRTTGRPAHAYGFHVGHWGEVEPFVEQVYADLGRVDVLVNNAGMSPVYDKLTDVTEELWDKVFDVNLKGAFRLTALVGDRMVAGEGGSIISTSSIAAIRPQPHALPYAAAKAGLNAITVGFARALAPRVRVNAIMAGPFATAVAAAWSNDFAGGVTSTVPLQRMGAPSEIVGVALYLASPAGSFTTGSVITVDGGITVPPDEATEFEGKSF</sequence>
<reference evidence="5" key="2">
    <citation type="submission" date="2020-09" db="EMBL/GenBank/DDBJ databases">
        <authorList>
            <person name="Sun Q."/>
            <person name="Ohkuma M."/>
        </authorList>
    </citation>
    <scope>NUCLEOTIDE SEQUENCE</scope>
    <source>
        <strain evidence="5">JCM 19831</strain>
    </source>
</reference>
<dbReference type="CDD" id="cd05233">
    <property type="entry name" value="SDR_c"/>
    <property type="match status" value="1"/>
</dbReference>
<evidence type="ECO:0000259" key="4">
    <source>
        <dbReference type="SMART" id="SM00822"/>
    </source>
</evidence>
<gene>
    <name evidence="5" type="ORF">GCM10007977_077600</name>
</gene>
<evidence type="ECO:0000256" key="1">
    <source>
        <dbReference type="ARBA" id="ARBA00006484"/>
    </source>
</evidence>
<dbReference type="EMBL" id="BMPI01000050">
    <property type="protein sequence ID" value="GGM64629.1"/>
    <property type="molecule type" value="Genomic_DNA"/>
</dbReference>
<dbReference type="InterPro" id="IPR020904">
    <property type="entry name" value="Sc_DH/Rdtase_CS"/>
</dbReference>
<dbReference type="InterPro" id="IPR052178">
    <property type="entry name" value="Sec_Metab_Biosynth_SDR"/>
</dbReference>
<organism evidence="5 6">
    <name type="scientific">Dactylosporangium sucinum</name>
    <dbReference type="NCBI Taxonomy" id="1424081"/>
    <lineage>
        <taxon>Bacteria</taxon>
        <taxon>Bacillati</taxon>
        <taxon>Actinomycetota</taxon>
        <taxon>Actinomycetes</taxon>
        <taxon>Micromonosporales</taxon>
        <taxon>Micromonosporaceae</taxon>
        <taxon>Dactylosporangium</taxon>
    </lineage>
</organism>
<dbReference type="AlphaFoldDB" id="A0A917UAG0"/>
<dbReference type="InterPro" id="IPR036291">
    <property type="entry name" value="NAD(P)-bd_dom_sf"/>
</dbReference>
<dbReference type="FunFam" id="3.40.50.720:FF:000084">
    <property type="entry name" value="Short-chain dehydrogenase reductase"/>
    <property type="match status" value="1"/>
</dbReference>
<proteinExistence type="inferred from homology"/>
<feature type="domain" description="Ketoreductase" evidence="4">
    <location>
        <begin position="13"/>
        <end position="196"/>
    </location>
</feature>
<dbReference type="PRINTS" id="PR00080">
    <property type="entry name" value="SDRFAMILY"/>
</dbReference>
<evidence type="ECO:0000256" key="3">
    <source>
        <dbReference type="ARBA" id="ARBA00023002"/>
    </source>
</evidence>
<dbReference type="PANTHER" id="PTHR43618:SF8">
    <property type="entry name" value="7ALPHA-HYDROXYSTEROID DEHYDROGENASE"/>
    <property type="match status" value="1"/>
</dbReference>
<dbReference type="PRINTS" id="PR00081">
    <property type="entry name" value="GDHRDH"/>
</dbReference>
<dbReference type="RefSeq" id="WP_190255038.1">
    <property type="nucleotide sequence ID" value="NZ_BMPI01000050.1"/>
</dbReference>
<dbReference type="InterPro" id="IPR057326">
    <property type="entry name" value="KR_dom"/>
</dbReference>
<dbReference type="NCBIfam" id="NF005559">
    <property type="entry name" value="PRK07231.1"/>
    <property type="match status" value="1"/>
</dbReference>
<accession>A0A917UAG0</accession>
<comment type="caution">
    <text evidence="5">The sequence shown here is derived from an EMBL/GenBank/DDBJ whole genome shotgun (WGS) entry which is preliminary data.</text>
</comment>
<dbReference type="Pfam" id="PF13561">
    <property type="entry name" value="adh_short_C2"/>
    <property type="match status" value="1"/>
</dbReference>
<dbReference type="Gene3D" id="3.40.50.720">
    <property type="entry name" value="NAD(P)-binding Rossmann-like Domain"/>
    <property type="match status" value="1"/>
</dbReference>
<dbReference type="PANTHER" id="PTHR43618">
    <property type="entry name" value="7-ALPHA-HYDROXYSTEROID DEHYDROGENASE"/>
    <property type="match status" value="1"/>
</dbReference>
<evidence type="ECO:0000313" key="6">
    <source>
        <dbReference type="Proteomes" id="UP000642070"/>
    </source>
</evidence>
<dbReference type="InterPro" id="IPR002347">
    <property type="entry name" value="SDR_fam"/>
</dbReference>
<evidence type="ECO:0000256" key="2">
    <source>
        <dbReference type="ARBA" id="ARBA00022857"/>
    </source>
</evidence>
<reference evidence="5" key="1">
    <citation type="journal article" date="2014" name="Int. J. Syst. Evol. Microbiol.">
        <title>Complete genome sequence of Corynebacterium casei LMG S-19264T (=DSM 44701T), isolated from a smear-ripened cheese.</title>
        <authorList>
            <consortium name="US DOE Joint Genome Institute (JGI-PGF)"/>
            <person name="Walter F."/>
            <person name="Albersmeier A."/>
            <person name="Kalinowski J."/>
            <person name="Ruckert C."/>
        </authorList>
    </citation>
    <scope>NUCLEOTIDE SEQUENCE</scope>
    <source>
        <strain evidence="5">JCM 19831</strain>
    </source>
</reference>
<dbReference type="SMART" id="SM00822">
    <property type="entry name" value="PKS_KR"/>
    <property type="match status" value="1"/>
</dbReference>
<protein>
    <submittedName>
        <fullName evidence="5">Short-chain dehydrogenase</fullName>
    </submittedName>
</protein>
<keyword evidence="6" id="KW-1185">Reference proteome</keyword>
<comment type="similarity">
    <text evidence="1">Belongs to the short-chain dehydrogenases/reductases (SDR) family.</text>
</comment>
<dbReference type="SUPFAM" id="SSF51735">
    <property type="entry name" value="NAD(P)-binding Rossmann-fold domains"/>
    <property type="match status" value="1"/>
</dbReference>
<dbReference type="PROSITE" id="PS00061">
    <property type="entry name" value="ADH_SHORT"/>
    <property type="match status" value="1"/>
</dbReference>
<keyword evidence="2" id="KW-0521">NADP</keyword>
<evidence type="ECO:0000313" key="5">
    <source>
        <dbReference type="EMBL" id="GGM64629.1"/>
    </source>
</evidence>
<name>A0A917UAG0_9ACTN</name>
<keyword evidence="3" id="KW-0560">Oxidoreductase</keyword>
<dbReference type="GO" id="GO:0016491">
    <property type="term" value="F:oxidoreductase activity"/>
    <property type="evidence" value="ECO:0007669"/>
    <property type="project" value="UniProtKB-KW"/>
</dbReference>
<dbReference type="Proteomes" id="UP000642070">
    <property type="component" value="Unassembled WGS sequence"/>
</dbReference>